<keyword evidence="2" id="KW-0378">Hydrolase</keyword>
<dbReference type="Gene3D" id="2.30.42.10">
    <property type="match status" value="1"/>
</dbReference>
<accession>A0AB73H9Q0</accession>
<keyword evidence="2" id="KW-0645">Protease</keyword>
<name>A0AB73H9Q0_LISIO</name>
<gene>
    <name evidence="2" type="ORF">HCA89_11435</name>
</gene>
<dbReference type="Proteomes" id="UP000552309">
    <property type="component" value="Unassembled WGS sequence"/>
</dbReference>
<dbReference type="AlphaFoldDB" id="A0AB73H9Q0"/>
<proteinExistence type="predicted"/>
<comment type="caution">
    <text evidence="2">The sequence shown here is derived from an EMBL/GenBank/DDBJ whole genome shotgun (WGS) entry which is preliminary data.</text>
</comment>
<sequence length="391" mass="44342">MDIFSEILNGIGRLLLQPALYVGIILVIIAGFNRVKWERKSFSISIYSPWLELKNFFGVSLLFGLVLSIITTLIGFSVMIEWIAIFNAVACFLLIVGMFRLSSTAFTIGITSLIFYFCYYFDVNLSPFTNLEFTYDAIFIDNFMISMTFLLAILLFVEAFLIQYTSAKNPSPSLRKSKRGKLVGSFQLRKLWFVPLVVFIPGDVFTKIFEWWPVFTIGSESYSLIILPLFIGFQQQVQAQLPEEASKKIAVQVTTLATIIAVAGLIGIVMPVLTLFAFMFAVIGRFWISYRHYRSEQVLPKKFGPQPDGLVVLGARESTPSTRLNLKAGEKITEVNGQKVHNREELYEALNLNRAFCKLKVIDNAGEPRFEQTALYENESFELGLLLVEPR</sequence>
<keyword evidence="1" id="KW-0812">Transmembrane</keyword>
<feature type="transmembrane region" description="Helical" evidence="1">
    <location>
        <begin position="106"/>
        <end position="123"/>
    </location>
</feature>
<keyword evidence="1" id="KW-0472">Membrane</keyword>
<evidence type="ECO:0000313" key="2">
    <source>
        <dbReference type="EMBL" id="MBC2142925.1"/>
    </source>
</evidence>
<protein>
    <submittedName>
        <fullName evidence="2">Serine protease</fullName>
    </submittedName>
</protein>
<feature type="transmembrane region" description="Helical" evidence="1">
    <location>
        <begin position="188"/>
        <end position="205"/>
    </location>
</feature>
<feature type="transmembrane region" description="Helical" evidence="1">
    <location>
        <begin position="143"/>
        <end position="167"/>
    </location>
</feature>
<dbReference type="SUPFAM" id="SSF50156">
    <property type="entry name" value="PDZ domain-like"/>
    <property type="match status" value="1"/>
</dbReference>
<reference evidence="2 3" key="1">
    <citation type="submission" date="2020-03" db="EMBL/GenBank/DDBJ databases">
        <title>Soil Listeria distribution.</title>
        <authorList>
            <person name="Liao J."/>
            <person name="Wiedmann M."/>
        </authorList>
    </citation>
    <scope>NUCLEOTIDE SEQUENCE [LARGE SCALE GENOMIC DNA]</scope>
    <source>
        <strain evidence="2 3">FSL L7-0297</strain>
    </source>
</reference>
<organism evidence="2 3">
    <name type="scientific">Listeria innocua</name>
    <dbReference type="NCBI Taxonomy" id="1642"/>
    <lineage>
        <taxon>Bacteria</taxon>
        <taxon>Bacillati</taxon>
        <taxon>Bacillota</taxon>
        <taxon>Bacilli</taxon>
        <taxon>Bacillales</taxon>
        <taxon>Listeriaceae</taxon>
        <taxon>Listeria</taxon>
    </lineage>
</organism>
<dbReference type="GO" id="GO:0008233">
    <property type="term" value="F:peptidase activity"/>
    <property type="evidence" value="ECO:0007669"/>
    <property type="project" value="UniProtKB-KW"/>
</dbReference>
<feature type="transmembrane region" description="Helical" evidence="1">
    <location>
        <begin position="211"/>
        <end position="233"/>
    </location>
</feature>
<feature type="transmembrane region" description="Helical" evidence="1">
    <location>
        <begin position="254"/>
        <end position="287"/>
    </location>
</feature>
<evidence type="ECO:0000256" key="1">
    <source>
        <dbReference type="SAM" id="Phobius"/>
    </source>
</evidence>
<dbReference type="InterPro" id="IPR036034">
    <property type="entry name" value="PDZ_sf"/>
</dbReference>
<dbReference type="GO" id="GO:0006508">
    <property type="term" value="P:proteolysis"/>
    <property type="evidence" value="ECO:0007669"/>
    <property type="project" value="UniProtKB-KW"/>
</dbReference>
<evidence type="ECO:0000313" key="3">
    <source>
        <dbReference type="Proteomes" id="UP000552309"/>
    </source>
</evidence>
<keyword evidence="1" id="KW-1133">Transmembrane helix</keyword>
<feature type="transmembrane region" description="Helical" evidence="1">
    <location>
        <begin position="56"/>
        <end position="76"/>
    </location>
</feature>
<feature type="transmembrane region" description="Helical" evidence="1">
    <location>
        <begin position="15"/>
        <end position="35"/>
    </location>
</feature>
<feature type="transmembrane region" description="Helical" evidence="1">
    <location>
        <begin position="82"/>
        <end position="99"/>
    </location>
</feature>
<dbReference type="EMBL" id="JAARXV010000005">
    <property type="protein sequence ID" value="MBC2142925.1"/>
    <property type="molecule type" value="Genomic_DNA"/>
</dbReference>
<dbReference type="RefSeq" id="WP_185543670.1">
    <property type="nucleotide sequence ID" value="NZ_JAARXV010000005.1"/>
</dbReference>